<dbReference type="EMBL" id="CAJVQC010036833">
    <property type="protein sequence ID" value="CAG8762233.1"/>
    <property type="molecule type" value="Genomic_DNA"/>
</dbReference>
<feature type="non-terminal residue" evidence="1">
    <location>
        <position position="47"/>
    </location>
</feature>
<organism evidence="1 2">
    <name type="scientific">Racocetra persica</name>
    <dbReference type="NCBI Taxonomy" id="160502"/>
    <lineage>
        <taxon>Eukaryota</taxon>
        <taxon>Fungi</taxon>
        <taxon>Fungi incertae sedis</taxon>
        <taxon>Mucoromycota</taxon>
        <taxon>Glomeromycotina</taxon>
        <taxon>Glomeromycetes</taxon>
        <taxon>Diversisporales</taxon>
        <taxon>Gigasporaceae</taxon>
        <taxon>Racocetra</taxon>
    </lineage>
</organism>
<feature type="non-terminal residue" evidence="1">
    <location>
        <position position="1"/>
    </location>
</feature>
<sequence length="47" mass="5443">LAQQTNVPVYNFSGTKFVQLPNTPNTACKRKNRRDELLLRVDTRLPE</sequence>
<proteinExistence type="predicted"/>
<protein>
    <submittedName>
        <fullName evidence="1">32434_t:CDS:1</fullName>
    </submittedName>
</protein>
<accession>A0ACA9QUE6</accession>
<comment type="caution">
    <text evidence="1">The sequence shown here is derived from an EMBL/GenBank/DDBJ whole genome shotgun (WGS) entry which is preliminary data.</text>
</comment>
<dbReference type="Proteomes" id="UP000789920">
    <property type="component" value="Unassembled WGS sequence"/>
</dbReference>
<gene>
    <name evidence="1" type="ORF">RPERSI_LOCUS15363</name>
</gene>
<evidence type="ECO:0000313" key="2">
    <source>
        <dbReference type="Proteomes" id="UP000789920"/>
    </source>
</evidence>
<reference evidence="1" key="1">
    <citation type="submission" date="2021-06" db="EMBL/GenBank/DDBJ databases">
        <authorList>
            <person name="Kallberg Y."/>
            <person name="Tangrot J."/>
            <person name="Rosling A."/>
        </authorList>
    </citation>
    <scope>NUCLEOTIDE SEQUENCE</scope>
    <source>
        <strain evidence="1">MA461A</strain>
    </source>
</reference>
<keyword evidence="2" id="KW-1185">Reference proteome</keyword>
<evidence type="ECO:0000313" key="1">
    <source>
        <dbReference type="EMBL" id="CAG8762233.1"/>
    </source>
</evidence>
<name>A0ACA9QUE6_9GLOM</name>